<gene>
    <name evidence="2" type="ORF">CRH10_08350</name>
</gene>
<dbReference type="SUPFAM" id="SSF53067">
    <property type="entry name" value="Actin-like ATPase domain"/>
    <property type="match status" value="1"/>
</dbReference>
<dbReference type="Pfam" id="PF00480">
    <property type="entry name" value="ROK"/>
    <property type="match status" value="1"/>
</dbReference>
<accession>A0A291TBD3</accession>
<organism evidence="2 3">
    <name type="scientific">Faecalibacterium prausnitzii</name>
    <dbReference type="NCBI Taxonomy" id="853"/>
    <lineage>
        <taxon>Bacteria</taxon>
        <taxon>Bacillati</taxon>
        <taxon>Bacillota</taxon>
        <taxon>Clostridia</taxon>
        <taxon>Eubacteriales</taxon>
        <taxon>Oscillospiraceae</taxon>
        <taxon>Faecalibacterium</taxon>
    </lineage>
</organism>
<evidence type="ECO:0000313" key="3">
    <source>
        <dbReference type="Proteomes" id="UP000223709"/>
    </source>
</evidence>
<dbReference type="CDD" id="cd24152">
    <property type="entry name" value="ASKHA_NBD_ROK-like"/>
    <property type="match status" value="1"/>
</dbReference>
<dbReference type="Proteomes" id="UP000223709">
    <property type="component" value="Chromosome"/>
</dbReference>
<dbReference type="AlphaFoldDB" id="A0A291TBD3"/>
<dbReference type="PANTHER" id="PTHR18964:SF170">
    <property type="entry name" value="SUGAR KINASE"/>
    <property type="match status" value="1"/>
</dbReference>
<protein>
    <submittedName>
        <fullName evidence="2">Transcriptional regulator</fullName>
    </submittedName>
</protein>
<proteinExistence type="inferred from homology"/>
<dbReference type="Gene3D" id="3.30.420.40">
    <property type="match status" value="2"/>
</dbReference>
<evidence type="ECO:0000313" key="2">
    <source>
        <dbReference type="EMBL" id="ATL90301.1"/>
    </source>
</evidence>
<reference evidence="2 3" key="1">
    <citation type="submission" date="2017-10" db="EMBL/GenBank/DDBJ databases">
        <title>Complete Genome Sequence of Faecalibacterium prausnitzii isolated from the gut of healthy adult Indian.</title>
        <authorList>
            <person name="Bag S."/>
            <person name="Ghosh T.S."/>
            <person name="Das B."/>
        </authorList>
    </citation>
    <scope>NUCLEOTIDE SEQUENCE [LARGE SCALE GENOMIC DNA]</scope>
    <source>
        <strain evidence="2 3">Indica</strain>
    </source>
</reference>
<dbReference type="RefSeq" id="WP_098924093.1">
    <property type="nucleotide sequence ID" value="NZ_CP023819.1"/>
</dbReference>
<dbReference type="PANTHER" id="PTHR18964">
    <property type="entry name" value="ROK (REPRESSOR, ORF, KINASE) FAMILY"/>
    <property type="match status" value="1"/>
</dbReference>
<comment type="similarity">
    <text evidence="1">Belongs to the ROK (NagC/XylR) family.</text>
</comment>
<dbReference type="EMBL" id="CP023819">
    <property type="protein sequence ID" value="ATL90301.1"/>
    <property type="molecule type" value="Genomic_DNA"/>
</dbReference>
<sequence length="315" mass="32847">MKQYLLIDIGGTFIKYSLTDAHAQKVSGGKVPTPLTGMDDLLAAIEGFAAPWKGQFEGCAVSMPGRIDTKRGIAHTGGILSGFMWEQPFAALLEQRLGVPVTIANDGKCAAAAEAWTGSLAGVDNGLVLVLGTGIGGGIILNGKVYMGSHSAAGEVSNLVTELGSMEGDDFRFDVIGKVAESPVWAGKASASGLIAAYAAEKQLPAHGPQPTGEEIFAAYAAGEPEACRALKKFARRVALGIIGLQSVLDVERVAIGGGISAADALLPAIQTELDDLFARCPVFPMLEPELVRCRYGNDANMIGALKLFFERNPA</sequence>
<name>A0A291TBD3_9FIRM</name>
<dbReference type="InterPro" id="IPR000600">
    <property type="entry name" value="ROK"/>
</dbReference>
<dbReference type="InterPro" id="IPR043129">
    <property type="entry name" value="ATPase_NBD"/>
</dbReference>
<evidence type="ECO:0000256" key="1">
    <source>
        <dbReference type="ARBA" id="ARBA00006479"/>
    </source>
</evidence>